<accession>A0A0C9WZV2</accession>
<gene>
    <name evidence="1" type="ORF">K443DRAFT_91461</name>
</gene>
<protein>
    <recommendedName>
        <fullName evidence="3">Ndc10 domain-containing protein</fullName>
    </recommendedName>
</protein>
<evidence type="ECO:0000313" key="1">
    <source>
        <dbReference type="EMBL" id="KIK05365.1"/>
    </source>
</evidence>
<dbReference type="EMBL" id="KN838560">
    <property type="protein sequence ID" value="KIK05365.1"/>
    <property type="molecule type" value="Genomic_DNA"/>
</dbReference>
<dbReference type="STRING" id="1095629.A0A0C9WZV2"/>
<reference evidence="2" key="2">
    <citation type="submission" date="2015-01" db="EMBL/GenBank/DDBJ databases">
        <title>Evolutionary Origins and Diversification of the Mycorrhizal Mutualists.</title>
        <authorList>
            <consortium name="DOE Joint Genome Institute"/>
            <consortium name="Mycorrhizal Genomics Consortium"/>
            <person name="Kohler A."/>
            <person name="Kuo A."/>
            <person name="Nagy L.G."/>
            <person name="Floudas D."/>
            <person name="Copeland A."/>
            <person name="Barry K.W."/>
            <person name="Cichocki N."/>
            <person name="Veneault-Fourrey C."/>
            <person name="LaButti K."/>
            <person name="Lindquist E.A."/>
            <person name="Lipzen A."/>
            <person name="Lundell T."/>
            <person name="Morin E."/>
            <person name="Murat C."/>
            <person name="Riley R."/>
            <person name="Ohm R."/>
            <person name="Sun H."/>
            <person name="Tunlid A."/>
            <person name="Henrissat B."/>
            <person name="Grigoriev I.V."/>
            <person name="Hibbett D.S."/>
            <person name="Martin F."/>
        </authorList>
    </citation>
    <scope>NUCLEOTIDE SEQUENCE [LARGE SCALE GENOMIC DNA]</scope>
    <source>
        <strain evidence="2">LaAM-08-1</strain>
    </source>
</reference>
<evidence type="ECO:0008006" key="3">
    <source>
        <dbReference type="Google" id="ProtNLM"/>
    </source>
</evidence>
<proteinExistence type="predicted"/>
<evidence type="ECO:0000313" key="2">
    <source>
        <dbReference type="Proteomes" id="UP000054477"/>
    </source>
</evidence>
<dbReference type="OrthoDB" id="2976553at2759"/>
<dbReference type="Proteomes" id="UP000054477">
    <property type="component" value="Unassembled WGS sequence"/>
</dbReference>
<organism evidence="1 2">
    <name type="scientific">Laccaria amethystina LaAM-08-1</name>
    <dbReference type="NCBI Taxonomy" id="1095629"/>
    <lineage>
        <taxon>Eukaryota</taxon>
        <taxon>Fungi</taxon>
        <taxon>Dikarya</taxon>
        <taxon>Basidiomycota</taxon>
        <taxon>Agaricomycotina</taxon>
        <taxon>Agaricomycetes</taxon>
        <taxon>Agaricomycetidae</taxon>
        <taxon>Agaricales</taxon>
        <taxon>Agaricineae</taxon>
        <taxon>Hydnangiaceae</taxon>
        <taxon>Laccaria</taxon>
    </lineage>
</organism>
<sequence>MKTRAATKGAAATRKHAEAMALEDLQKIMDWSEGRCPNELFDNAPSNPESVALMNLHGLMQVLYPSLFMLMLRVFEGLSLQYGDLTMGLKGPMPYHFPYFKVQIEEHKNWQKQAGYNGPHTSV</sequence>
<name>A0A0C9WZV2_9AGAR</name>
<dbReference type="HOGENOM" id="CLU_2015642_0_0_1"/>
<dbReference type="AlphaFoldDB" id="A0A0C9WZV2"/>
<reference evidence="1 2" key="1">
    <citation type="submission" date="2014-04" db="EMBL/GenBank/DDBJ databases">
        <authorList>
            <consortium name="DOE Joint Genome Institute"/>
            <person name="Kuo A."/>
            <person name="Kohler A."/>
            <person name="Nagy L.G."/>
            <person name="Floudas D."/>
            <person name="Copeland A."/>
            <person name="Barry K.W."/>
            <person name="Cichocki N."/>
            <person name="Veneault-Fourrey C."/>
            <person name="LaButti K."/>
            <person name="Lindquist E.A."/>
            <person name="Lipzen A."/>
            <person name="Lundell T."/>
            <person name="Morin E."/>
            <person name="Murat C."/>
            <person name="Sun H."/>
            <person name="Tunlid A."/>
            <person name="Henrissat B."/>
            <person name="Grigoriev I.V."/>
            <person name="Hibbett D.S."/>
            <person name="Martin F."/>
            <person name="Nordberg H.P."/>
            <person name="Cantor M.N."/>
            <person name="Hua S.X."/>
        </authorList>
    </citation>
    <scope>NUCLEOTIDE SEQUENCE [LARGE SCALE GENOMIC DNA]</scope>
    <source>
        <strain evidence="1 2">LaAM-08-1</strain>
    </source>
</reference>
<keyword evidence="2" id="KW-1185">Reference proteome</keyword>